<dbReference type="PROSITE" id="PS51257">
    <property type="entry name" value="PROKAR_LIPOPROTEIN"/>
    <property type="match status" value="1"/>
</dbReference>
<name>A0A0F9P8R8_9ZZZZ</name>
<accession>A0A0F9P8R8</accession>
<proteinExistence type="predicted"/>
<organism evidence="1">
    <name type="scientific">marine sediment metagenome</name>
    <dbReference type="NCBI Taxonomy" id="412755"/>
    <lineage>
        <taxon>unclassified sequences</taxon>
        <taxon>metagenomes</taxon>
        <taxon>ecological metagenomes</taxon>
    </lineage>
</organism>
<gene>
    <name evidence="1" type="ORF">LCGC14_1245300</name>
</gene>
<sequence length="82" mass="9176">MMKIKLLVCIIALAFLVSCASIAMVETEIIRSDGKTIIIKSKSDARVLYEAKDDKAEVDNRGKPSFLETIFSGWVLKGDRRK</sequence>
<dbReference type="AlphaFoldDB" id="A0A0F9P8R8"/>
<evidence type="ECO:0000313" key="1">
    <source>
        <dbReference type="EMBL" id="KKM89777.1"/>
    </source>
</evidence>
<comment type="caution">
    <text evidence="1">The sequence shown here is derived from an EMBL/GenBank/DDBJ whole genome shotgun (WGS) entry which is preliminary data.</text>
</comment>
<reference evidence="1" key="1">
    <citation type="journal article" date="2015" name="Nature">
        <title>Complex archaea that bridge the gap between prokaryotes and eukaryotes.</title>
        <authorList>
            <person name="Spang A."/>
            <person name="Saw J.H."/>
            <person name="Jorgensen S.L."/>
            <person name="Zaremba-Niedzwiedzka K."/>
            <person name="Martijn J."/>
            <person name="Lind A.E."/>
            <person name="van Eijk R."/>
            <person name="Schleper C."/>
            <person name="Guy L."/>
            <person name="Ettema T.J."/>
        </authorList>
    </citation>
    <scope>NUCLEOTIDE SEQUENCE</scope>
</reference>
<protein>
    <submittedName>
        <fullName evidence="1">Uncharacterized protein</fullName>
    </submittedName>
</protein>
<dbReference type="EMBL" id="LAZR01006767">
    <property type="protein sequence ID" value="KKM89777.1"/>
    <property type="molecule type" value="Genomic_DNA"/>
</dbReference>